<proteinExistence type="predicted"/>
<dbReference type="EMBL" id="AYTF01000001">
    <property type="protein sequence ID" value="ESV62925.1"/>
    <property type="molecule type" value="Genomic_DNA"/>
</dbReference>
<reference evidence="1 2" key="1">
    <citation type="journal article" date="2014" name="Emerg. Infect. Dis.">
        <title>High-level Relatedness among Mycobacterium abscessus subsp. massiliense Strains from Widely Separated Outbreaks.</title>
        <authorList>
            <person name="Tettelin H."/>
            <person name="Davidson R.M."/>
            <person name="Agrawal S."/>
            <person name="Aitken M.L."/>
            <person name="Shallom S."/>
            <person name="Hasan N.A."/>
            <person name="Strong M."/>
            <person name="Nogueira de Moura V.C."/>
            <person name="De Groote M.A."/>
            <person name="Duarte R.S."/>
            <person name="Hine E."/>
            <person name="Parankush S."/>
            <person name="Su Q."/>
            <person name="Daugherty S.C."/>
            <person name="Fraser C.M."/>
            <person name="Brown-Elliott B.A."/>
            <person name="Wallace R.J.Jr."/>
            <person name="Holland S.M."/>
            <person name="Sampaio E.P."/>
            <person name="Olivier K.N."/>
            <person name="Jackson M."/>
            <person name="Zelazny A.M."/>
        </authorList>
    </citation>
    <scope>NUCLEOTIDE SEQUENCE [LARGE SCALE GENOMIC DNA]</scope>
    <source>
        <strain evidence="1 2">MAB_091912_2446</strain>
    </source>
</reference>
<evidence type="ECO:0000313" key="2">
    <source>
        <dbReference type="Proteomes" id="UP000018502"/>
    </source>
</evidence>
<evidence type="ECO:0000313" key="1">
    <source>
        <dbReference type="EMBL" id="ESV62925.1"/>
    </source>
</evidence>
<protein>
    <submittedName>
        <fullName evidence="1">Uncharacterized protein</fullName>
    </submittedName>
</protein>
<dbReference type="AlphaFoldDB" id="A0A829MAB3"/>
<dbReference type="Proteomes" id="UP000018502">
    <property type="component" value="Unassembled WGS sequence"/>
</dbReference>
<organism evidence="1 2">
    <name type="scientific">Mycobacteroides abscessus MAB_091912_2446</name>
    <dbReference type="NCBI Taxonomy" id="1335414"/>
    <lineage>
        <taxon>Bacteria</taxon>
        <taxon>Bacillati</taxon>
        <taxon>Actinomycetota</taxon>
        <taxon>Actinomycetes</taxon>
        <taxon>Mycobacteriales</taxon>
        <taxon>Mycobacteriaceae</taxon>
        <taxon>Mycobacteroides</taxon>
        <taxon>Mycobacteroides abscessus</taxon>
    </lineage>
</organism>
<gene>
    <name evidence="1" type="ORF">L833_0298</name>
</gene>
<comment type="caution">
    <text evidence="1">The sequence shown here is derived from an EMBL/GenBank/DDBJ whole genome shotgun (WGS) entry which is preliminary data.</text>
</comment>
<sequence>MPQKHEDAHAIVSAFYANNIDEARENLRNVLNEWESALSAEKIGDSE</sequence>
<name>A0A829MAB3_9MYCO</name>
<accession>A0A829MAB3</accession>